<protein>
    <submittedName>
        <fullName evidence="1">Retrovirus-related Pol polyprotein from transposon 17.6</fullName>
    </submittedName>
</protein>
<feature type="non-terminal residue" evidence="1">
    <location>
        <position position="1"/>
    </location>
</feature>
<name>A0A371F3N1_MUCPR</name>
<dbReference type="Proteomes" id="UP000257109">
    <property type="component" value="Unassembled WGS sequence"/>
</dbReference>
<dbReference type="EMBL" id="QJKJ01010761">
    <property type="protein sequence ID" value="RDX72803.1"/>
    <property type="molecule type" value="Genomic_DNA"/>
</dbReference>
<organism evidence="1 2">
    <name type="scientific">Mucuna pruriens</name>
    <name type="common">Velvet bean</name>
    <name type="synonym">Dolichos pruriens</name>
    <dbReference type="NCBI Taxonomy" id="157652"/>
    <lineage>
        <taxon>Eukaryota</taxon>
        <taxon>Viridiplantae</taxon>
        <taxon>Streptophyta</taxon>
        <taxon>Embryophyta</taxon>
        <taxon>Tracheophyta</taxon>
        <taxon>Spermatophyta</taxon>
        <taxon>Magnoliopsida</taxon>
        <taxon>eudicotyledons</taxon>
        <taxon>Gunneridae</taxon>
        <taxon>Pentapetalae</taxon>
        <taxon>rosids</taxon>
        <taxon>fabids</taxon>
        <taxon>Fabales</taxon>
        <taxon>Fabaceae</taxon>
        <taxon>Papilionoideae</taxon>
        <taxon>50 kb inversion clade</taxon>
        <taxon>NPAAA clade</taxon>
        <taxon>indigoferoid/millettioid clade</taxon>
        <taxon>Phaseoleae</taxon>
        <taxon>Mucuna</taxon>
    </lineage>
</organism>
<dbReference type="InterPro" id="IPR051320">
    <property type="entry name" value="Viral_Replic_Matur_Polypro"/>
</dbReference>
<dbReference type="PANTHER" id="PTHR33064:SF37">
    <property type="entry name" value="RIBONUCLEASE H"/>
    <property type="match status" value="1"/>
</dbReference>
<evidence type="ECO:0000313" key="2">
    <source>
        <dbReference type="Proteomes" id="UP000257109"/>
    </source>
</evidence>
<dbReference type="InterPro" id="IPR043502">
    <property type="entry name" value="DNA/RNA_pol_sf"/>
</dbReference>
<accession>A0A371F3N1</accession>
<dbReference type="SUPFAM" id="SSF56672">
    <property type="entry name" value="DNA/RNA polymerases"/>
    <property type="match status" value="1"/>
</dbReference>
<dbReference type="PANTHER" id="PTHR33064">
    <property type="entry name" value="POL PROTEIN"/>
    <property type="match status" value="1"/>
</dbReference>
<evidence type="ECO:0000313" key="1">
    <source>
        <dbReference type="EMBL" id="RDX72803.1"/>
    </source>
</evidence>
<dbReference type="InterPro" id="IPR043128">
    <property type="entry name" value="Rev_trsase/Diguanyl_cyclase"/>
</dbReference>
<comment type="caution">
    <text evidence="1">The sequence shown here is derived from an EMBL/GenBank/DDBJ whole genome shotgun (WGS) entry which is preliminary data.</text>
</comment>
<sequence length="112" mass="12652">MKKEDVQKTTFGTHEGHYEFLVMPFGLTNAPSTFQSLMNEKGIFGAEKVEYLGHVISAAGVEPDPKKVEAIQQWTAPKDIKGLRGFFRTFKRLAAAVSWEGMKKDILDFTQR</sequence>
<dbReference type="STRING" id="157652.A0A371F3N1"/>
<dbReference type="AlphaFoldDB" id="A0A371F3N1"/>
<keyword evidence="2" id="KW-1185">Reference proteome</keyword>
<dbReference type="Gene3D" id="3.30.70.270">
    <property type="match status" value="1"/>
</dbReference>
<dbReference type="Gene3D" id="3.10.10.10">
    <property type="entry name" value="HIV Type 1 Reverse Transcriptase, subunit A, domain 1"/>
    <property type="match status" value="1"/>
</dbReference>
<dbReference type="OrthoDB" id="1909920at2759"/>
<reference evidence="1" key="1">
    <citation type="submission" date="2018-05" db="EMBL/GenBank/DDBJ databases">
        <title>Draft genome of Mucuna pruriens seed.</title>
        <authorList>
            <person name="Nnadi N.E."/>
            <person name="Vos R."/>
            <person name="Hasami M.H."/>
            <person name="Devisetty U.K."/>
            <person name="Aguiy J.C."/>
        </authorList>
    </citation>
    <scope>NUCLEOTIDE SEQUENCE [LARGE SCALE GENOMIC DNA]</scope>
    <source>
        <strain evidence="1">JCA_2017</strain>
    </source>
</reference>
<proteinExistence type="predicted"/>
<gene>
    <name evidence="1" type="primary">pol</name>
    <name evidence="1" type="ORF">CR513_47662</name>
</gene>